<reference evidence="2" key="1">
    <citation type="submission" date="2022-11" db="UniProtKB">
        <authorList>
            <consortium name="WormBaseParasite"/>
        </authorList>
    </citation>
    <scope>IDENTIFICATION</scope>
</reference>
<protein>
    <submittedName>
        <fullName evidence="2">Uncharacterized protein</fullName>
    </submittedName>
</protein>
<organism evidence="1 2">
    <name type="scientific">Panagrolaimus sp. JU765</name>
    <dbReference type="NCBI Taxonomy" id="591449"/>
    <lineage>
        <taxon>Eukaryota</taxon>
        <taxon>Metazoa</taxon>
        <taxon>Ecdysozoa</taxon>
        <taxon>Nematoda</taxon>
        <taxon>Chromadorea</taxon>
        <taxon>Rhabditida</taxon>
        <taxon>Tylenchina</taxon>
        <taxon>Panagrolaimomorpha</taxon>
        <taxon>Panagrolaimoidea</taxon>
        <taxon>Panagrolaimidae</taxon>
        <taxon>Panagrolaimus</taxon>
    </lineage>
</organism>
<evidence type="ECO:0000313" key="2">
    <source>
        <dbReference type="WBParaSite" id="JU765_v2.g20594.t1"/>
    </source>
</evidence>
<evidence type="ECO:0000313" key="1">
    <source>
        <dbReference type="Proteomes" id="UP000887576"/>
    </source>
</evidence>
<dbReference type="Proteomes" id="UP000887576">
    <property type="component" value="Unplaced"/>
</dbReference>
<name>A0AC34QYV0_9BILA</name>
<accession>A0AC34QYV0</accession>
<proteinExistence type="predicted"/>
<sequence length="91" mass="11038">MGSREDDLTLNIFLGYLYMVTHYLVLSSPLYIPIVLFLFVSFYRSRLLTIFKRIWRWIRCKPQVQLDYSTETMRSIIAEQTRQRQMKAFGY</sequence>
<dbReference type="WBParaSite" id="JU765_v2.g20594.t1">
    <property type="protein sequence ID" value="JU765_v2.g20594.t1"/>
    <property type="gene ID" value="JU765_v2.g20594"/>
</dbReference>